<sequence length="282" mass="32711">MEKEYKKKIKLFIQFTEKSNSIMKNITNYFIFLCCILLISSCKQKSKEETSEKELSTSISDTISQKEQLSCEEWLTKVMRSSNFIPLAEVSIADCYLYIDEAELDNITMCVYLPTDGDSKTMPIGWLQLNVTEKKLYDIFSDPDNPKELKFNTSLLDQYDFETFCGVSSQIEKKVNEKRKNCKDIANHHNFTFTTICEYPNVTNFTALYDSLRAVEKDQNLLKKLPKKDTLFTKNKSIEIKYRLYKDSITVNMLWIESAGSIDYKIYKEGNKGVTLTINAPD</sequence>
<dbReference type="KEGG" id="capn:CBG49_09400"/>
<keyword evidence="1" id="KW-0472">Membrane</keyword>
<feature type="transmembrane region" description="Helical" evidence="1">
    <location>
        <begin position="21"/>
        <end position="39"/>
    </location>
</feature>
<organism evidence="2 3">
    <name type="scientific">Capnocytophaga endodontalis</name>
    <dbReference type="NCBI Taxonomy" id="2708117"/>
    <lineage>
        <taxon>Bacteria</taxon>
        <taxon>Pseudomonadati</taxon>
        <taxon>Bacteroidota</taxon>
        <taxon>Flavobacteriia</taxon>
        <taxon>Flavobacteriales</taxon>
        <taxon>Flavobacteriaceae</taxon>
        <taxon>Capnocytophaga</taxon>
    </lineage>
</organism>
<evidence type="ECO:0000256" key="1">
    <source>
        <dbReference type="SAM" id="Phobius"/>
    </source>
</evidence>
<dbReference type="AlphaFoldDB" id="A0A1Z4BPV9"/>
<keyword evidence="1" id="KW-1133">Transmembrane helix</keyword>
<keyword evidence="3" id="KW-1185">Reference proteome</keyword>
<evidence type="ECO:0000313" key="2">
    <source>
        <dbReference type="EMBL" id="ASF43273.1"/>
    </source>
</evidence>
<dbReference type="EMBL" id="CP022022">
    <property type="protein sequence ID" value="ASF43273.1"/>
    <property type="molecule type" value="Genomic_DNA"/>
</dbReference>
<keyword evidence="1" id="KW-0812">Transmembrane</keyword>
<evidence type="ECO:0000313" key="3">
    <source>
        <dbReference type="Proteomes" id="UP000197007"/>
    </source>
</evidence>
<reference evidence="3" key="1">
    <citation type="submission" date="2017-06" db="EMBL/GenBank/DDBJ databases">
        <title>Complete genome sequence of Capnocytophaga sp. KCOM 1579 (=ChDC OS43) isolated from a human refractory periapical abscess lesion.</title>
        <authorList>
            <person name="Kook J.-K."/>
            <person name="Park S.-N."/>
            <person name="Lim Y.K."/>
            <person name="Roh H."/>
        </authorList>
    </citation>
    <scope>NUCLEOTIDE SEQUENCE [LARGE SCALE GENOMIC DNA]</scope>
    <source>
        <strain evidence="3">ChDC OS43</strain>
    </source>
</reference>
<gene>
    <name evidence="2" type="ORF">CBG49_09400</name>
</gene>
<name>A0A1Z4BPV9_9FLAO</name>
<accession>A0A1Z4BPV9</accession>
<protein>
    <submittedName>
        <fullName evidence="2">Uncharacterized protein</fullName>
    </submittedName>
</protein>
<proteinExistence type="predicted"/>
<dbReference type="Proteomes" id="UP000197007">
    <property type="component" value="Chromosome"/>
</dbReference>